<keyword evidence="4" id="KW-0443">Lipid metabolism</keyword>
<evidence type="ECO:0000259" key="7">
    <source>
        <dbReference type="SMART" id="SM00563"/>
    </source>
</evidence>
<protein>
    <submittedName>
        <fullName evidence="8">1-acyl-sn-glycerol-3-phosphate acyltransferase</fullName>
    </submittedName>
</protein>
<dbReference type="SUPFAM" id="SSF69593">
    <property type="entry name" value="Glycerol-3-phosphate (1)-acyltransferase"/>
    <property type="match status" value="1"/>
</dbReference>
<dbReference type="Pfam" id="PF01553">
    <property type="entry name" value="Acyltransferase"/>
    <property type="match status" value="1"/>
</dbReference>
<evidence type="ECO:0000256" key="4">
    <source>
        <dbReference type="ARBA" id="ARBA00023098"/>
    </source>
</evidence>
<gene>
    <name evidence="8" type="ORF">CLH61_11260</name>
</gene>
<evidence type="ECO:0000256" key="5">
    <source>
        <dbReference type="ARBA" id="ARBA00023315"/>
    </source>
</evidence>
<name>A0A2G1UKB9_9GAMM</name>
<keyword evidence="3 8" id="KW-0808">Transferase</keyword>
<dbReference type="RefSeq" id="WP_099614834.1">
    <property type="nucleotide sequence ID" value="NZ_KZ319371.1"/>
</dbReference>
<evidence type="ECO:0000256" key="1">
    <source>
        <dbReference type="ARBA" id="ARBA00005189"/>
    </source>
</evidence>
<comment type="pathway">
    <text evidence="1">Lipid metabolism.</text>
</comment>
<reference evidence="8 9" key="1">
    <citation type="submission" date="2017-09" db="EMBL/GenBank/DDBJ databases">
        <title>The draft genome sequences of Marinobacter sp. PWS21.</title>
        <authorList>
            <person name="Cao J."/>
        </authorList>
    </citation>
    <scope>NUCLEOTIDE SEQUENCE [LARGE SCALE GENOMIC DNA]</scope>
    <source>
        <strain evidence="8 9">PWS21</strain>
    </source>
</reference>
<proteinExistence type="predicted"/>
<evidence type="ECO:0000313" key="8">
    <source>
        <dbReference type="EMBL" id="PHQ14917.1"/>
    </source>
</evidence>
<feature type="domain" description="Phospholipid/glycerol acyltransferase" evidence="7">
    <location>
        <begin position="70"/>
        <end position="181"/>
    </location>
</feature>
<dbReference type="AlphaFoldDB" id="A0A2G1UKB9"/>
<dbReference type="CDD" id="cd07989">
    <property type="entry name" value="LPLAT_AGPAT-like"/>
    <property type="match status" value="1"/>
</dbReference>
<dbReference type="InterPro" id="IPR002123">
    <property type="entry name" value="Plipid/glycerol_acylTrfase"/>
</dbReference>
<dbReference type="GO" id="GO:0003841">
    <property type="term" value="F:1-acylglycerol-3-phosphate O-acyltransferase activity"/>
    <property type="evidence" value="ECO:0007669"/>
    <property type="project" value="TreeGrafter"/>
</dbReference>
<evidence type="ECO:0000256" key="6">
    <source>
        <dbReference type="SAM" id="MobiDB-lite"/>
    </source>
</evidence>
<dbReference type="PANTHER" id="PTHR10434">
    <property type="entry name" value="1-ACYL-SN-GLYCEROL-3-PHOSPHATE ACYLTRANSFERASE"/>
    <property type="match status" value="1"/>
</dbReference>
<keyword evidence="9" id="KW-1185">Reference proteome</keyword>
<dbReference type="Proteomes" id="UP000231409">
    <property type="component" value="Unassembled WGS sequence"/>
</dbReference>
<evidence type="ECO:0000256" key="2">
    <source>
        <dbReference type="ARBA" id="ARBA00022516"/>
    </source>
</evidence>
<keyword evidence="2" id="KW-0444">Lipid biosynthesis</keyword>
<accession>A0A2G1UKB9</accession>
<evidence type="ECO:0000313" key="9">
    <source>
        <dbReference type="Proteomes" id="UP000231409"/>
    </source>
</evidence>
<sequence>MGTLRLSVRLTLFVLFLLATTLLALCLGIAERIRGDRIDRAPWSRRCFRACCACLGLKIRQRGEPSPVPALVVCNHISWTDIPVLGSLFPVTFLSKAEVARWPLIGWLATQGNTLFIHRGAGQAAKSREDISRTLRRGQSVLIFPEGTTTSGLTVLPFHRRLLAAASAAEVRVQPVSIGYLRDGQPDHLAPFIGEDSFHHHLIRLLQQPAPEIRVIFHSPVEVTDATAAEPLARQLHETVMNGLQQIGHGGPAPTTETGDKTGIARPGEAWS</sequence>
<dbReference type="GO" id="GO:0006654">
    <property type="term" value="P:phosphatidic acid biosynthetic process"/>
    <property type="evidence" value="ECO:0007669"/>
    <property type="project" value="TreeGrafter"/>
</dbReference>
<organism evidence="8 9">
    <name type="scientific">Marinobacter profundi</name>
    <dbReference type="NCBI Taxonomy" id="2666256"/>
    <lineage>
        <taxon>Bacteria</taxon>
        <taxon>Pseudomonadati</taxon>
        <taxon>Pseudomonadota</taxon>
        <taxon>Gammaproteobacteria</taxon>
        <taxon>Pseudomonadales</taxon>
        <taxon>Marinobacteraceae</taxon>
        <taxon>Marinobacter</taxon>
    </lineage>
</organism>
<feature type="region of interest" description="Disordered" evidence="6">
    <location>
        <begin position="247"/>
        <end position="272"/>
    </location>
</feature>
<comment type="caution">
    <text evidence="8">The sequence shown here is derived from an EMBL/GenBank/DDBJ whole genome shotgun (WGS) entry which is preliminary data.</text>
</comment>
<evidence type="ECO:0000256" key="3">
    <source>
        <dbReference type="ARBA" id="ARBA00022679"/>
    </source>
</evidence>
<dbReference type="PANTHER" id="PTHR10434:SF64">
    <property type="entry name" value="1-ACYL-SN-GLYCEROL-3-PHOSPHATE ACYLTRANSFERASE-RELATED"/>
    <property type="match status" value="1"/>
</dbReference>
<dbReference type="SMART" id="SM00563">
    <property type="entry name" value="PlsC"/>
    <property type="match status" value="1"/>
</dbReference>
<keyword evidence="5 8" id="KW-0012">Acyltransferase</keyword>
<dbReference type="EMBL" id="NTFH01000008">
    <property type="protein sequence ID" value="PHQ14917.1"/>
    <property type="molecule type" value="Genomic_DNA"/>
</dbReference>